<dbReference type="CDD" id="cd01949">
    <property type="entry name" value="GGDEF"/>
    <property type="match status" value="1"/>
</dbReference>
<dbReference type="KEGG" id="oxy:HCG48_02270"/>
<dbReference type="FunFam" id="3.30.70.270:FF:000001">
    <property type="entry name" value="Diguanylate cyclase domain protein"/>
    <property type="match status" value="1"/>
</dbReference>
<evidence type="ECO:0000259" key="1">
    <source>
        <dbReference type="PROSITE" id="PS50887"/>
    </source>
</evidence>
<dbReference type="GO" id="GO:0052621">
    <property type="term" value="F:diguanylate cyclase activity"/>
    <property type="evidence" value="ECO:0007669"/>
    <property type="project" value="TreeGrafter"/>
</dbReference>
<name>A0A6H1U3Y9_9CYAN</name>
<dbReference type="Gene3D" id="3.40.50.300">
    <property type="entry name" value="P-loop containing nucleotide triphosphate hydrolases"/>
    <property type="match status" value="1"/>
</dbReference>
<dbReference type="PROSITE" id="PS50887">
    <property type="entry name" value="GGDEF"/>
    <property type="match status" value="1"/>
</dbReference>
<evidence type="ECO:0000313" key="2">
    <source>
        <dbReference type="EMBL" id="QIZ73551.1"/>
    </source>
</evidence>
<accession>A0A6H1U3Y9</accession>
<keyword evidence="3" id="KW-1185">Reference proteome</keyword>
<dbReference type="SUPFAM" id="SSF55073">
    <property type="entry name" value="Nucleotide cyclase"/>
    <property type="match status" value="1"/>
</dbReference>
<organism evidence="2 3">
    <name type="scientific">Oxynema aestuarii AP17</name>
    <dbReference type="NCBI Taxonomy" id="2064643"/>
    <lineage>
        <taxon>Bacteria</taxon>
        <taxon>Bacillati</taxon>
        <taxon>Cyanobacteriota</taxon>
        <taxon>Cyanophyceae</taxon>
        <taxon>Oscillatoriophycideae</taxon>
        <taxon>Oscillatoriales</taxon>
        <taxon>Oscillatoriaceae</taxon>
        <taxon>Oxynema</taxon>
        <taxon>Oxynema aestuarii</taxon>
    </lineage>
</organism>
<dbReference type="SMART" id="SM00267">
    <property type="entry name" value="GGDEF"/>
    <property type="match status" value="1"/>
</dbReference>
<dbReference type="NCBIfam" id="TIGR00254">
    <property type="entry name" value="GGDEF"/>
    <property type="match status" value="1"/>
</dbReference>
<sequence length="541" mass="62136">MSLEFPSGPVPIDSELYIDRPPVEKLAFEALEKPGSVIRIRAPRRTGKSSLLLRIMNRAAEIGYYQAWLDFQRADESIFENLDKFLRWFCATISLQLKRPPLLNDYWDEDIGSKVSCSLYFQGYLLEQLDRPLVLALNEVNCIFEYSKVAADFFALLRSWHEDGKQVAIWRNLRLVVVHSTEIYIPLNINQSPFNVGLPIKLPEFNLQQVGELSRRHNLNWGDCSEENSEAKRLMAMVGGHPYLVRLALYHLSHQQMNLDRLLNEAPTLSGIYQDHLRDQLTTLQKDPELAGAFQEVIESESSIKLKPVLAYKLNSMGLVKLEGDRVTVSCNLYRLYFQDRELGWDRLSDRLARLQQTNQELYQLVNIDDLTQLANRRYFDREFQQKWQESAIAKTPLAAIMCDIDYFKNYNDTYGHQAGDECLQKVAQAIRHAIGRSTDFAARYGGEEFIIVLPGTDAFSAFYLAEKIRETVKMLRIIHQKSTLADRIVTISLGVACTVPDLETEAKQLVQAADRALYQSKKEGRDRVTVSDSFDYGLLE</sequence>
<dbReference type="Gene3D" id="3.30.70.270">
    <property type="match status" value="1"/>
</dbReference>
<dbReference type="Pfam" id="PF14516">
    <property type="entry name" value="AAA_35"/>
    <property type="match status" value="1"/>
</dbReference>
<dbReference type="PANTHER" id="PTHR45138">
    <property type="entry name" value="REGULATORY COMPONENTS OF SENSORY TRANSDUCTION SYSTEM"/>
    <property type="match status" value="1"/>
</dbReference>
<dbReference type="SUPFAM" id="SSF52540">
    <property type="entry name" value="P-loop containing nucleoside triphosphate hydrolases"/>
    <property type="match status" value="1"/>
</dbReference>
<dbReference type="GO" id="GO:0043709">
    <property type="term" value="P:cell adhesion involved in single-species biofilm formation"/>
    <property type="evidence" value="ECO:0007669"/>
    <property type="project" value="TreeGrafter"/>
</dbReference>
<dbReference type="GO" id="GO:1902201">
    <property type="term" value="P:negative regulation of bacterial-type flagellum-dependent cell motility"/>
    <property type="evidence" value="ECO:0007669"/>
    <property type="project" value="TreeGrafter"/>
</dbReference>
<dbReference type="InterPro" id="IPR050469">
    <property type="entry name" value="Diguanylate_Cyclase"/>
</dbReference>
<dbReference type="PANTHER" id="PTHR45138:SF9">
    <property type="entry name" value="DIGUANYLATE CYCLASE DGCM-RELATED"/>
    <property type="match status" value="1"/>
</dbReference>
<dbReference type="EMBL" id="CP051167">
    <property type="protein sequence ID" value="QIZ73551.1"/>
    <property type="molecule type" value="Genomic_DNA"/>
</dbReference>
<reference evidence="2 3" key="1">
    <citation type="submission" date="2020-04" db="EMBL/GenBank/DDBJ databases">
        <authorList>
            <person name="Basu S."/>
            <person name="Maruthanayagam V."/>
            <person name="Chakraborty S."/>
            <person name="Pramanik A."/>
            <person name="Mukherjee J."/>
            <person name="Brink B."/>
        </authorList>
    </citation>
    <scope>NUCLEOTIDE SEQUENCE [LARGE SCALE GENOMIC DNA]</scope>
    <source>
        <strain evidence="2 3">AP17</strain>
    </source>
</reference>
<proteinExistence type="predicted"/>
<dbReference type="InterPro" id="IPR029787">
    <property type="entry name" value="Nucleotide_cyclase"/>
</dbReference>
<dbReference type="Pfam" id="PF00990">
    <property type="entry name" value="GGDEF"/>
    <property type="match status" value="1"/>
</dbReference>
<dbReference type="InterPro" id="IPR027417">
    <property type="entry name" value="P-loop_NTPase"/>
</dbReference>
<dbReference type="AlphaFoldDB" id="A0A6H1U3Y9"/>
<dbReference type="InterPro" id="IPR043128">
    <property type="entry name" value="Rev_trsase/Diguanyl_cyclase"/>
</dbReference>
<protein>
    <submittedName>
        <fullName evidence="2">Diguanylate cyclase</fullName>
    </submittedName>
</protein>
<evidence type="ECO:0000313" key="3">
    <source>
        <dbReference type="Proteomes" id="UP000500857"/>
    </source>
</evidence>
<dbReference type="GO" id="GO:0005886">
    <property type="term" value="C:plasma membrane"/>
    <property type="evidence" value="ECO:0007669"/>
    <property type="project" value="TreeGrafter"/>
</dbReference>
<feature type="domain" description="GGDEF" evidence="1">
    <location>
        <begin position="396"/>
        <end position="534"/>
    </location>
</feature>
<gene>
    <name evidence="2" type="ORF">HCG48_02270</name>
</gene>
<dbReference type="InterPro" id="IPR000160">
    <property type="entry name" value="GGDEF_dom"/>
</dbReference>
<dbReference type="Proteomes" id="UP000500857">
    <property type="component" value="Chromosome"/>
</dbReference>